<keyword evidence="1" id="KW-0472">Membrane</keyword>
<keyword evidence="2" id="KW-0934">Plastid</keyword>
<keyword evidence="1" id="KW-1133">Transmembrane helix</keyword>
<gene>
    <name evidence="2" type="primary">orf621</name>
    <name evidence="2" type="ORF">BafuCp046</name>
</gene>
<dbReference type="AlphaFoldDB" id="A0A0F6YES5"/>
<dbReference type="EMBL" id="KP714733">
    <property type="protein sequence ID" value="AKE98835.1"/>
    <property type="molecule type" value="Genomic_DNA"/>
</dbReference>
<accession>A0A0F6YES5</accession>
<evidence type="ECO:0000256" key="1">
    <source>
        <dbReference type="SAM" id="Phobius"/>
    </source>
</evidence>
<reference evidence="2" key="1">
    <citation type="submission" date="2015-01" db="EMBL/GenBank/DDBJ databases">
        <title>The complete plastid genome of Bangia fuscopurpurea (Dillwyn) Lyngbye revealed ancestral gene repertoire and highly conserved synteny among genera of Bangiales (Rhodophyta).</title>
        <authorList>
            <person name="Cao M."/>
            <person name="Bi G."/>
            <person name="Mao Y."/>
            <person name="Kong F."/>
        </authorList>
    </citation>
    <scope>NUCLEOTIDE SEQUENCE</scope>
</reference>
<feature type="transmembrane region" description="Helical" evidence="1">
    <location>
        <begin position="7"/>
        <end position="26"/>
    </location>
</feature>
<protein>
    <recommendedName>
        <fullName evidence="3">POTRA domain-containing protein</fullName>
    </recommendedName>
</protein>
<keyword evidence="1" id="KW-0812">Transmembrane</keyword>
<evidence type="ECO:0008006" key="3">
    <source>
        <dbReference type="Google" id="ProtNLM"/>
    </source>
</evidence>
<dbReference type="Gene3D" id="2.40.160.50">
    <property type="entry name" value="membrane protein fhac: a member of the omp85/tpsb transporter family"/>
    <property type="match status" value="1"/>
</dbReference>
<evidence type="ECO:0000313" key="2">
    <source>
        <dbReference type="EMBL" id="AKE98835.1"/>
    </source>
</evidence>
<sequence length="753" mass="88195">MKHKFRLSFNYLLIIPIVTLIFGLKLDYQISNSLILQKNDYRAIDHGKYLAFITTNALKKKAPNCIKSRIVNYQFLLNGIFNKKFFSKITRLLEHLESGNNENEYITGIKKSGYFSLLQIHTNKISKKETSKVFILPNNLLKKVYVHNKSEKLIPSKFLAKLFKPQIGYPKNFIQLRLALSIIMKWYSDKGYQWALVQVQHALDPSSIIINIHEGLIQTIKAEYYSHAFEKLSDDLYTQTLEEYLGIQVGLPINIRSLQRRINYLKSNKLVGNIIYSIERSQYDLNNVDIIFQVQELRDKELLIAVDYLSENSFIASKLAYSFKKYLSLSTYRATTALMQQSATNTQFYNVHNVLNYQYNNSRELINLLTCTFYKQIAEINNQSKLHILSDLTKEASIGLKIYRRNLNKSNSHFRLSTQFIRNILNLKISYFNPAIKFSKNCSIQIMLQIFRKHYFSKESVLSRFLQDNNQSNGELITQYIYDSLFTYSFTSCCLISERILLVNNVQTNPFFQTSEIINFANNAIEIIWKNCASFKQSPKLLYQNFFVLLFSLNYQTYDSLDWPTKGYLLIIQSSYFTIFRNSDFINCVCLSNCKNLFSHRINIKYVSHWKIPFSFTNRINHILVNTIRIRSNLSSETVSVLLYNNHFNGRIYQSLSNFLIKVKTEYYIPLNKNSRISIFFNYLKPFLSTPLNAECLSKLLVTNKKNGRVSVDQLFYGFNLQLKLPINHMPSLSIEYTVNSSRQFCIYLHISH</sequence>
<proteinExistence type="predicted"/>
<geneLocation type="plastid" evidence="2"/>
<name>A0A0F6YES5_BANFU</name>
<organism evidence="2">
    <name type="scientific">Bangia fuscopurpurea</name>
    <name type="common">Red alga</name>
    <name type="synonym">Conferva fuscopurpurea</name>
    <dbReference type="NCBI Taxonomy" id="101920"/>
    <lineage>
        <taxon>Eukaryota</taxon>
        <taxon>Rhodophyta</taxon>
        <taxon>Bangiophyceae</taxon>
        <taxon>Bangiales</taxon>
        <taxon>Bangiaceae</taxon>
        <taxon>Bangia</taxon>
    </lineage>
</organism>
<dbReference type="Gene3D" id="3.10.20.310">
    <property type="entry name" value="membrane protein fhac"/>
    <property type="match status" value="1"/>
</dbReference>